<name>A0ABS1R7H4_9SPHI</name>
<gene>
    <name evidence="3" type="ORF">JKG61_18070</name>
</gene>
<organism evidence="3 4">
    <name type="scientific">Sphingobacterium faecale</name>
    <dbReference type="NCBI Taxonomy" id="2803775"/>
    <lineage>
        <taxon>Bacteria</taxon>
        <taxon>Pseudomonadati</taxon>
        <taxon>Bacteroidota</taxon>
        <taxon>Sphingobacteriia</taxon>
        <taxon>Sphingobacteriales</taxon>
        <taxon>Sphingobacteriaceae</taxon>
        <taxon>Sphingobacterium</taxon>
    </lineage>
</organism>
<keyword evidence="1" id="KW-0732">Signal</keyword>
<dbReference type="InterPro" id="IPR033431">
    <property type="entry name" value="DUF5126"/>
</dbReference>
<feature type="chain" id="PRO_5045796786" evidence="1">
    <location>
        <begin position="25"/>
        <end position="397"/>
    </location>
</feature>
<dbReference type="InterPro" id="IPR008979">
    <property type="entry name" value="Galactose-bd-like_sf"/>
</dbReference>
<protein>
    <submittedName>
        <fullName evidence="3">DUF4959 domain-containing protein</fullName>
    </submittedName>
</protein>
<dbReference type="Pfam" id="PF17166">
    <property type="entry name" value="DUF5126"/>
    <property type="match status" value="1"/>
</dbReference>
<dbReference type="Proteomes" id="UP000625283">
    <property type="component" value="Unassembled WGS sequence"/>
</dbReference>
<dbReference type="Gene3D" id="2.60.120.260">
    <property type="entry name" value="Galactose-binding domain-like"/>
    <property type="match status" value="1"/>
</dbReference>
<feature type="signal peptide" evidence="1">
    <location>
        <begin position="1"/>
        <end position="24"/>
    </location>
</feature>
<dbReference type="InterPro" id="IPR000421">
    <property type="entry name" value="FA58C"/>
</dbReference>
<dbReference type="Pfam" id="PF16323">
    <property type="entry name" value="DUF4959"/>
    <property type="match status" value="1"/>
</dbReference>
<dbReference type="InterPro" id="IPR032164">
    <property type="entry name" value="DUF5000"/>
</dbReference>
<evidence type="ECO:0000256" key="1">
    <source>
        <dbReference type="SAM" id="SignalP"/>
    </source>
</evidence>
<evidence type="ECO:0000259" key="2">
    <source>
        <dbReference type="PROSITE" id="PS50022"/>
    </source>
</evidence>
<evidence type="ECO:0000313" key="4">
    <source>
        <dbReference type="Proteomes" id="UP000625283"/>
    </source>
</evidence>
<accession>A0ABS1R7H4</accession>
<dbReference type="SUPFAM" id="SSF49785">
    <property type="entry name" value="Galactose-binding domain-like"/>
    <property type="match status" value="1"/>
</dbReference>
<keyword evidence="4" id="KW-1185">Reference proteome</keyword>
<comment type="caution">
    <text evidence="3">The sequence shown here is derived from an EMBL/GenBank/DDBJ whole genome shotgun (WGS) entry which is preliminary data.</text>
</comment>
<dbReference type="InterPro" id="IPR032527">
    <property type="entry name" value="DUF4959"/>
</dbReference>
<dbReference type="Pfam" id="PF16391">
    <property type="entry name" value="DUF5000"/>
    <property type="match status" value="1"/>
</dbReference>
<proteinExistence type="predicted"/>
<dbReference type="PROSITE" id="PS50022">
    <property type="entry name" value="FA58C_3"/>
    <property type="match status" value="1"/>
</dbReference>
<reference evidence="3 4" key="1">
    <citation type="submission" date="2021-01" db="EMBL/GenBank/DDBJ databases">
        <title>C459-1 draft genome sequence.</title>
        <authorList>
            <person name="Zhang X.-F."/>
        </authorList>
    </citation>
    <scope>NUCLEOTIDE SEQUENCE [LARGE SCALE GENOMIC DNA]</scope>
    <source>
        <strain evidence="4">C459-1</strain>
    </source>
</reference>
<dbReference type="EMBL" id="JAERTY010000010">
    <property type="protein sequence ID" value="MBL1410671.1"/>
    <property type="molecule type" value="Genomic_DNA"/>
</dbReference>
<feature type="domain" description="F5/8 type C" evidence="2">
    <location>
        <begin position="259"/>
        <end position="394"/>
    </location>
</feature>
<sequence>MKNILRFMGFILLISIGFSCSADKQEPLENNGAIPQQIKVVNVENLPGAAKVYYSLPDDPNILYIRGEYILSNGQKKSVKASTYTNYIEIEGFGRSEQHHVQLYSVSRSEVSSAPVEVDIHPLSALIHDVFETLNVSETFGGVHAVFSNTDKAELILHTMIKDNEGNWINYDRLYSNAPEKRYSIRGLENVSTEFAFYFSDKWNNSSDTLKRTMTPLYERIIDKSDWKNAKLFNDTYIPEFDSWALENLWDNTTSKIFWGHPSKPENLALPNWFTIDLGKKYIFSRIRVNQLNHDKSFMYTGGTPLTFEIWGSNNPSQNGEWDSWTKLGDYTSVKPSGLPTGSLSDEDIRVAIAGEDYDFPVNLPAYRYIRFKTTRTYGARVNIALSELTLWGQQVD</sequence>
<evidence type="ECO:0000313" key="3">
    <source>
        <dbReference type="EMBL" id="MBL1410671.1"/>
    </source>
</evidence>
<dbReference type="PROSITE" id="PS51257">
    <property type="entry name" value="PROKAR_LIPOPROTEIN"/>
    <property type="match status" value="1"/>
</dbReference>